<accession>A0A1C3Y3Q0</accession>
<reference evidence="3 4" key="1">
    <citation type="submission" date="2016-08" db="EMBL/GenBank/DDBJ databases">
        <authorList>
            <person name="Seilhamer J.J."/>
        </authorList>
    </citation>
    <scope>NUCLEOTIDE SEQUENCE [LARGE SCALE GENOMIC DNA]</scope>
    <source>
        <strain evidence="3 4">HBR26</strain>
    </source>
</reference>
<proteinExistence type="predicted"/>
<organism evidence="3 4">
    <name type="scientific">Rhizobium aethiopicum</name>
    <dbReference type="NCBI Taxonomy" id="1138170"/>
    <lineage>
        <taxon>Bacteria</taxon>
        <taxon>Pseudomonadati</taxon>
        <taxon>Pseudomonadota</taxon>
        <taxon>Alphaproteobacteria</taxon>
        <taxon>Hyphomicrobiales</taxon>
        <taxon>Rhizobiaceae</taxon>
        <taxon>Rhizobium/Agrobacterium group</taxon>
        <taxon>Rhizobium</taxon>
    </lineage>
</organism>
<dbReference type="PANTHER" id="PTHR45128:SF2">
    <property type="entry name" value="METHYLTRANSFERASE DOMAIN-CONTAINING PROTEIN"/>
    <property type="match status" value="1"/>
</dbReference>
<keyword evidence="3" id="KW-0808">Transferase</keyword>
<dbReference type="Gene3D" id="1.10.10.10">
    <property type="entry name" value="Winged helix-like DNA-binding domain superfamily/Winged helix DNA-binding domain"/>
    <property type="match status" value="1"/>
</dbReference>
<dbReference type="RefSeq" id="WP_092751098.1">
    <property type="nucleotide sequence ID" value="NZ_FMAJ01000006.1"/>
</dbReference>
<feature type="domain" description="S-adenosylmethionine-dependent methyltransferase Rv2258c-like winged HTH" evidence="2">
    <location>
        <begin position="26"/>
        <end position="95"/>
    </location>
</feature>
<evidence type="ECO:0000259" key="1">
    <source>
        <dbReference type="Pfam" id="PF13847"/>
    </source>
</evidence>
<dbReference type="InterPro" id="IPR029063">
    <property type="entry name" value="SAM-dependent_MTases_sf"/>
</dbReference>
<dbReference type="PANTHER" id="PTHR45128">
    <property type="entry name" value="METHYLTRANSFERASE TYPE 11"/>
    <property type="match status" value="1"/>
</dbReference>
<dbReference type="Proteomes" id="UP000198723">
    <property type="component" value="Unassembled WGS sequence"/>
</dbReference>
<dbReference type="EMBL" id="FMAJ01000006">
    <property type="protein sequence ID" value="SCB59085.1"/>
    <property type="molecule type" value="Genomic_DNA"/>
</dbReference>
<dbReference type="Gene3D" id="3.40.50.150">
    <property type="entry name" value="Vaccinia Virus protein VP39"/>
    <property type="match status" value="1"/>
</dbReference>
<dbReference type="STRING" id="1138170.GA0061105_106131"/>
<sequence>MREPDMQKLDALVGRLVGDVGAAMSGALVVLGDQVGLFKAMADGTPLSVEQLAAKTGVKERYLREWLSAQAAADYVTYDEKTDRFSLTPEQAMVFAEENSPAFFVGAFEVVQSMWMDEAKVAEAFRTGKGLGWHEHSTCLFRGTERFFRPGYNSHLVNEWIPALAEMEEKLKAGASVADVGCGHGASTILMAQAYPASHFTGFDYHGPSIERARAAAKEAGVADRVTFEQGKAAEFPGHGYDMVAMFDCLHDMGDPVGAGRHVKETLAPNGTWLIVEPFAHDHLKDNLNPVGRVYYGASTMICTPASLSQEVGLGLGAQAGEMKLRKVALDAGFTHFRRATETPFNMVFEVRA</sequence>
<dbReference type="CDD" id="cd02440">
    <property type="entry name" value="AdoMet_MTases"/>
    <property type="match status" value="1"/>
</dbReference>
<evidence type="ECO:0000259" key="2">
    <source>
        <dbReference type="Pfam" id="PF21320"/>
    </source>
</evidence>
<dbReference type="InterPro" id="IPR025714">
    <property type="entry name" value="Methyltranfer_dom"/>
</dbReference>
<dbReference type="InterPro" id="IPR053173">
    <property type="entry name" value="SAM-binding_MTase"/>
</dbReference>
<gene>
    <name evidence="3" type="ORF">GA0061105_106131</name>
</gene>
<dbReference type="Pfam" id="PF13847">
    <property type="entry name" value="Methyltransf_31"/>
    <property type="match status" value="1"/>
</dbReference>
<name>A0A1C3Y3Q0_9HYPH</name>
<dbReference type="SUPFAM" id="SSF53335">
    <property type="entry name" value="S-adenosyl-L-methionine-dependent methyltransferases"/>
    <property type="match status" value="1"/>
</dbReference>
<dbReference type="InterPro" id="IPR036390">
    <property type="entry name" value="WH_DNA-bd_sf"/>
</dbReference>
<dbReference type="GO" id="GO:0032259">
    <property type="term" value="P:methylation"/>
    <property type="evidence" value="ECO:0007669"/>
    <property type="project" value="UniProtKB-KW"/>
</dbReference>
<dbReference type="GO" id="GO:0008168">
    <property type="term" value="F:methyltransferase activity"/>
    <property type="evidence" value="ECO:0007669"/>
    <property type="project" value="UniProtKB-KW"/>
</dbReference>
<evidence type="ECO:0000313" key="3">
    <source>
        <dbReference type="EMBL" id="SCB59085.1"/>
    </source>
</evidence>
<protein>
    <submittedName>
        <fullName evidence="3">Methyltransferase domain-containing protein</fullName>
    </submittedName>
</protein>
<dbReference type="SUPFAM" id="SSF46785">
    <property type="entry name" value="Winged helix' DNA-binding domain"/>
    <property type="match status" value="1"/>
</dbReference>
<dbReference type="AlphaFoldDB" id="A0A1C3Y3Q0"/>
<feature type="domain" description="Methyltransferase" evidence="1">
    <location>
        <begin position="172"/>
        <end position="289"/>
    </location>
</feature>
<keyword evidence="3" id="KW-0489">Methyltransferase</keyword>
<evidence type="ECO:0000313" key="4">
    <source>
        <dbReference type="Proteomes" id="UP000198723"/>
    </source>
</evidence>
<dbReference type="Pfam" id="PF21320">
    <property type="entry name" value="WHD_Rv2258c"/>
    <property type="match status" value="1"/>
</dbReference>
<dbReference type="InterPro" id="IPR048711">
    <property type="entry name" value="WHD_Rv2258c"/>
</dbReference>
<dbReference type="InterPro" id="IPR036388">
    <property type="entry name" value="WH-like_DNA-bd_sf"/>
</dbReference>